<reference evidence="1 2" key="1">
    <citation type="submission" date="2015-11" db="EMBL/GenBank/DDBJ databases">
        <title>Expanding the genomic diversity of Burkholderia species for the development of highly accurate diagnostics.</title>
        <authorList>
            <person name="Sahl J."/>
            <person name="Keim P."/>
            <person name="Wagner D."/>
        </authorList>
    </citation>
    <scope>NUCLEOTIDE SEQUENCE [LARGE SCALE GENOMIC DNA]</scope>
    <source>
        <strain evidence="1 2">MSMB2087WGS</strain>
    </source>
</reference>
<organism evidence="1 2">
    <name type="scientific">Burkholderia ubonensis</name>
    <dbReference type="NCBI Taxonomy" id="101571"/>
    <lineage>
        <taxon>Bacteria</taxon>
        <taxon>Pseudomonadati</taxon>
        <taxon>Pseudomonadota</taxon>
        <taxon>Betaproteobacteria</taxon>
        <taxon>Burkholderiales</taxon>
        <taxon>Burkholderiaceae</taxon>
        <taxon>Burkholderia</taxon>
        <taxon>Burkholderia cepacia complex</taxon>
    </lineage>
</organism>
<evidence type="ECO:0000313" key="1">
    <source>
        <dbReference type="EMBL" id="KWA84035.1"/>
    </source>
</evidence>
<protein>
    <submittedName>
        <fullName evidence="1">Uncharacterized protein</fullName>
    </submittedName>
</protein>
<sequence length="176" mass="19825">MFLRSSDREATRCVLHGPEVERMLANGIVQKGMMVTAYGEFSARCQKRNDDGTWMAEVLCNPSRVVAETGRDARLRGAIYANLKAVAMHWDAETLQLKTYFNPEPGVRTDRLTCSIHMRSWLGGMSAEGKERFKATMRVGREFTVSALVETTTYRTRDGEQVASLLLLPTDFRLQG</sequence>
<dbReference type="Proteomes" id="UP000060630">
    <property type="component" value="Unassembled WGS sequence"/>
</dbReference>
<accession>A0A106QCP9</accession>
<proteinExistence type="predicted"/>
<gene>
    <name evidence="1" type="ORF">WL29_21965</name>
</gene>
<comment type="caution">
    <text evidence="1">The sequence shown here is derived from an EMBL/GenBank/DDBJ whole genome shotgun (WGS) entry which is preliminary data.</text>
</comment>
<evidence type="ECO:0000313" key="2">
    <source>
        <dbReference type="Proteomes" id="UP000060630"/>
    </source>
</evidence>
<dbReference type="AlphaFoldDB" id="A0A106QCP9"/>
<dbReference type="EMBL" id="LPHD01000049">
    <property type="protein sequence ID" value="KWA84035.1"/>
    <property type="molecule type" value="Genomic_DNA"/>
</dbReference>
<name>A0A106QCP9_9BURK</name>